<dbReference type="Proteomes" id="UP000019483">
    <property type="component" value="Unassembled WGS sequence"/>
</dbReference>
<reference evidence="2 3" key="1">
    <citation type="submission" date="2013-08" db="EMBL/GenBank/DDBJ databases">
        <authorList>
            <consortium name="DOE Joint Genome Institute"/>
            <person name="Eisen J."/>
            <person name="Huntemann M."/>
            <person name="Han J."/>
            <person name="Chen A."/>
            <person name="Kyrpides N."/>
            <person name="Mavromatis K."/>
            <person name="Markowitz V."/>
            <person name="Palaniappan K."/>
            <person name="Ivanova N."/>
            <person name="Schaumberg A."/>
            <person name="Pati A."/>
            <person name="Liolios K."/>
            <person name="Nordberg H.P."/>
            <person name="Cantor M.N."/>
            <person name="Hua S.X."/>
            <person name="Woyke T."/>
        </authorList>
    </citation>
    <scope>NUCLEOTIDE SEQUENCE [LARGE SCALE GENOMIC DNA]</scope>
    <source>
        <strain evidence="2 3">DSM 2278</strain>
    </source>
</reference>
<dbReference type="InterPro" id="IPR001646">
    <property type="entry name" value="5peptide_repeat"/>
</dbReference>
<dbReference type="PANTHER" id="PTHR14136">
    <property type="entry name" value="BTB_POZ DOMAIN-CONTAINING PROTEIN KCTD9"/>
    <property type="match status" value="1"/>
</dbReference>
<keyword evidence="1" id="KW-0472">Membrane</keyword>
<name>W9DWK2_METTI</name>
<keyword evidence="3" id="KW-1185">Reference proteome</keyword>
<gene>
    <name evidence="2" type="ORF">MettiDRAFT_1251</name>
</gene>
<dbReference type="AlphaFoldDB" id="W9DWK2"/>
<evidence type="ECO:0000313" key="3">
    <source>
        <dbReference type="Proteomes" id="UP000019483"/>
    </source>
</evidence>
<dbReference type="OrthoDB" id="142318at2157"/>
<accession>W9DWK2</accession>
<dbReference type="InterPro" id="IPR051082">
    <property type="entry name" value="Pentapeptide-BTB/POZ_domain"/>
</dbReference>
<dbReference type="PANTHER" id="PTHR14136:SF17">
    <property type="entry name" value="BTB_POZ DOMAIN-CONTAINING PROTEIN KCTD9"/>
    <property type="match status" value="1"/>
</dbReference>
<organism evidence="2 3">
    <name type="scientific">Methanolobus tindarius DSM 2278</name>
    <dbReference type="NCBI Taxonomy" id="1090322"/>
    <lineage>
        <taxon>Archaea</taxon>
        <taxon>Methanobacteriati</taxon>
        <taxon>Methanobacteriota</taxon>
        <taxon>Stenosarchaea group</taxon>
        <taxon>Methanomicrobia</taxon>
        <taxon>Methanosarcinales</taxon>
        <taxon>Methanosarcinaceae</taxon>
        <taxon>Methanolobus</taxon>
    </lineage>
</organism>
<dbReference type="Gene3D" id="2.160.20.80">
    <property type="entry name" value="E3 ubiquitin-protein ligase SopA"/>
    <property type="match status" value="1"/>
</dbReference>
<keyword evidence="1" id="KW-1133">Transmembrane helix</keyword>
<dbReference type="Pfam" id="PF13599">
    <property type="entry name" value="Pentapeptide_4"/>
    <property type="match status" value="1"/>
</dbReference>
<feature type="transmembrane region" description="Helical" evidence="1">
    <location>
        <begin position="295"/>
        <end position="313"/>
    </location>
</feature>
<keyword evidence="1" id="KW-0812">Transmembrane</keyword>
<evidence type="ECO:0000313" key="2">
    <source>
        <dbReference type="EMBL" id="ETA67816.1"/>
    </source>
</evidence>
<comment type="caution">
    <text evidence="2">The sequence shown here is derived from an EMBL/GenBank/DDBJ whole genome shotgun (WGS) entry which is preliminary data.</text>
</comment>
<sequence>MINFILREIKTEADLLNHISTGNLSHLFINIKELKKLKMSCCKINDVVFFKTELENIDFPDSEKISFQGCQLVNCNFNNTKLKDCNFTTAKLIDCRFENTKLSTCRFRGAAISKSNFKYAQINMVTFEDAKINCCDFYRASFLGVVVFRDCEMENSSLHYTLFADGAIIRRDNLKNDKILQQNNGIYKDFLEDARDKAVNKVGWDVKKSMSERFRDAEDIYRALSALWLSKGYMSDSNWAYVQARRMECEKLKLELKEIPKNERTSTKILIKKIVIFQNELVGFLFGYGESLRKVAFTYLLIFVLFAAAYFISLPDATFKEALALSFYSMLPSSLELSLSYSLTNVLITVQTTMSIILAGILGFVLANKIRCQ</sequence>
<proteinExistence type="predicted"/>
<dbReference type="SUPFAM" id="SSF141571">
    <property type="entry name" value="Pentapeptide repeat-like"/>
    <property type="match status" value="1"/>
</dbReference>
<feature type="transmembrane region" description="Helical" evidence="1">
    <location>
        <begin position="346"/>
        <end position="367"/>
    </location>
</feature>
<dbReference type="EMBL" id="AZAJ01000001">
    <property type="protein sequence ID" value="ETA67816.1"/>
    <property type="molecule type" value="Genomic_DNA"/>
</dbReference>
<dbReference type="RefSeq" id="WP_023844952.1">
    <property type="nucleotide sequence ID" value="NZ_AZAJ01000001.1"/>
</dbReference>
<evidence type="ECO:0000256" key="1">
    <source>
        <dbReference type="SAM" id="Phobius"/>
    </source>
</evidence>
<protein>
    <submittedName>
        <fullName evidence="2">Putative low-complexity protein</fullName>
    </submittedName>
</protein>